<dbReference type="GO" id="GO:0006891">
    <property type="term" value="P:intra-Golgi vesicle-mediated transport"/>
    <property type="evidence" value="ECO:0007669"/>
    <property type="project" value="TreeGrafter"/>
</dbReference>
<keyword evidence="12" id="KW-1185">Reference proteome</keyword>
<keyword evidence="5" id="KW-0653">Protein transport</keyword>
<dbReference type="InParanoid" id="A0A7M7G5M4"/>
<evidence type="ECO:0000256" key="6">
    <source>
        <dbReference type="ARBA" id="ARBA00023034"/>
    </source>
</evidence>
<evidence type="ECO:0000256" key="1">
    <source>
        <dbReference type="ARBA" id="ARBA00004395"/>
    </source>
</evidence>
<reference evidence="11" key="1">
    <citation type="submission" date="2021-01" db="UniProtKB">
        <authorList>
            <consortium name="EnsemblMetazoa"/>
        </authorList>
    </citation>
    <scope>IDENTIFICATION</scope>
</reference>
<evidence type="ECO:0000259" key="10">
    <source>
        <dbReference type="Pfam" id="PF12022"/>
    </source>
</evidence>
<dbReference type="Pfam" id="PF12022">
    <property type="entry name" value="COG2_C"/>
    <property type="match status" value="1"/>
</dbReference>
<dbReference type="CTD" id="35078"/>
<dbReference type="Proteomes" id="UP000002358">
    <property type="component" value="Chromosome 4"/>
</dbReference>
<name>A0A7M7G5M4_NASVI</name>
<feature type="domain" description="Conserved oligomeric Golgi complex subunit 2 N-terminal" evidence="9">
    <location>
        <begin position="15"/>
        <end position="89"/>
    </location>
</feature>
<dbReference type="EnsemblMetazoa" id="XM_001604012">
    <property type="protein sequence ID" value="XP_001604062"/>
    <property type="gene ID" value="LOC100120418"/>
</dbReference>
<organism evidence="11 12">
    <name type="scientific">Nasonia vitripennis</name>
    <name type="common">Parasitic wasp</name>
    <dbReference type="NCBI Taxonomy" id="7425"/>
    <lineage>
        <taxon>Eukaryota</taxon>
        <taxon>Metazoa</taxon>
        <taxon>Ecdysozoa</taxon>
        <taxon>Arthropoda</taxon>
        <taxon>Hexapoda</taxon>
        <taxon>Insecta</taxon>
        <taxon>Pterygota</taxon>
        <taxon>Neoptera</taxon>
        <taxon>Endopterygota</taxon>
        <taxon>Hymenoptera</taxon>
        <taxon>Apocrita</taxon>
        <taxon>Proctotrupomorpha</taxon>
        <taxon>Chalcidoidea</taxon>
        <taxon>Pteromalidae</taxon>
        <taxon>Pteromalinae</taxon>
        <taxon>Nasonia</taxon>
    </lineage>
</organism>
<dbReference type="GO" id="GO:0017119">
    <property type="term" value="C:Golgi transport complex"/>
    <property type="evidence" value="ECO:0007669"/>
    <property type="project" value="TreeGrafter"/>
</dbReference>
<dbReference type="Pfam" id="PF06148">
    <property type="entry name" value="COG2_N"/>
    <property type="match status" value="1"/>
</dbReference>
<protein>
    <recommendedName>
        <fullName evidence="3">Conserved oligomeric Golgi complex subunit 2</fullName>
    </recommendedName>
    <alternativeName>
        <fullName evidence="8">Component of oligomeric Golgi complex 2</fullName>
    </alternativeName>
</protein>
<keyword evidence="6" id="KW-0333">Golgi apparatus</keyword>
<evidence type="ECO:0000256" key="3">
    <source>
        <dbReference type="ARBA" id="ARBA00020977"/>
    </source>
</evidence>
<evidence type="ECO:0000256" key="8">
    <source>
        <dbReference type="ARBA" id="ARBA00031344"/>
    </source>
</evidence>
<dbReference type="PANTHER" id="PTHR12961:SF0">
    <property type="entry name" value="CONSERVED OLIGOMERIC GOLGI COMPLEX SUBUNIT 2"/>
    <property type="match status" value="1"/>
</dbReference>
<dbReference type="OrthoDB" id="332281at2759"/>
<dbReference type="InterPro" id="IPR009316">
    <property type="entry name" value="COG2"/>
</dbReference>
<keyword evidence="4" id="KW-0813">Transport</keyword>
<dbReference type="GeneID" id="100120418"/>
<evidence type="ECO:0000256" key="2">
    <source>
        <dbReference type="ARBA" id="ARBA00007603"/>
    </source>
</evidence>
<sequence>MTEENFVPPKAPKDLCFNELDFVEKVFDTDTFLQEQRKNVSLEKMRDDLGVYLKILRSAMIDLINKDYADFVNLSSNLIGLDKAINNLETPLGQLKEEVMQVRQSLDDTITEMTNNLDKHKNIREKKQSIHSLIRFHKSITKLCNILCSCDTLKVPLKPDILERAATEFNQLKFHLSRCKSDLSTEQTNKMSEMDDRLKASLSALLVAYITQKESASLIRCLRIYVSLDKVTDAEDVVRKKIVVPAVEHIISEYSLQNDSQGLKGTYQKLENVLDSTLKELLDLTLNPDRISVKGFNFIVNSYWPEVEQRIEDYLPIIFAPGNPESFHTRYVQTLDYLLCLEKRCCTAENVDRLKSHPQYNRFLNKWNLPVYYQIRFQEIAGTAESILAGNVSSVSIRKNKSSMRPDSFTLHATCIVWDCLQRIWADDVYLPQLLHRFWKLCLQLCSRYQGWCRTSLKQAWPVVTVNETSHSSELENPQRLEFLVGLYTDIEKLSAKMSNFIAIIGDRVSNLNPNVIDLLNDCTKETTKNFDDILPLITQEIVNELLKHSATHLRQISDIPRLFRRTNREVPTKPCAYVKRALDFLTAFHANYKNIIPQTVRRWLVQALTSLTQQYTSSVKDVLTSVQKTEESLRRLKKIRDKSAGVSSSENQGTSDDEKIRIQLLIDVLGYIQMVKDLDVKEEDIKQLKDLLEVVQSATKSKSEPK</sequence>
<dbReference type="RefSeq" id="NP_001381160.1">
    <property type="nucleotide sequence ID" value="NM_001394231.1"/>
</dbReference>
<dbReference type="InterPro" id="IPR024603">
    <property type="entry name" value="COG_complex_COG2_C"/>
</dbReference>
<accession>A0A7M7G5M4</accession>
<dbReference type="FunCoup" id="A0A7M7G5M4">
    <property type="interactions" value="1990"/>
</dbReference>
<evidence type="ECO:0000256" key="7">
    <source>
        <dbReference type="ARBA" id="ARBA00023136"/>
    </source>
</evidence>
<dbReference type="GO" id="GO:0007030">
    <property type="term" value="P:Golgi organization"/>
    <property type="evidence" value="ECO:0007669"/>
    <property type="project" value="InterPro"/>
</dbReference>
<dbReference type="KEGG" id="nvi:100120418"/>
<feature type="domain" description="COG complex component COG2 C-terminal" evidence="10">
    <location>
        <begin position="365"/>
        <end position="669"/>
    </location>
</feature>
<evidence type="ECO:0000259" key="9">
    <source>
        <dbReference type="Pfam" id="PF06148"/>
    </source>
</evidence>
<evidence type="ECO:0000256" key="5">
    <source>
        <dbReference type="ARBA" id="ARBA00022927"/>
    </source>
</evidence>
<evidence type="ECO:0000313" key="12">
    <source>
        <dbReference type="Proteomes" id="UP000002358"/>
    </source>
</evidence>
<dbReference type="PANTHER" id="PTHR12961">
    <property type="entry name" value="CONSERVED OLIGOMERIC GOLGI COMPLEX COMPONENT 2"/>
    <property type="match status" value="1"/>
</dbReference>
<dbReference type="InterPro" id="IPR024602">
    <property type="entry name" value="COG_su2_N"/>
</dbReference>
<proteinExistence type="inferred from homology"/>
<dbReference type="GO" id="GO:0000139">
    <property type="term" value="C:Golgi membrane"/>
    <property type="evidence" value="ECO:0007669"/>
    <property type="project" value="UniProtKB-SubCell"/>
</dbReference>
<comment type="subcellular location">
    <subcellularLocation>
        <location evidence="1">Golgi apparatus membrane</location>
        <topology evidence="1">Peripheral membrane protein</topology>
    </subcellularLocation>
</comment>
<comment type="similarity">
    <text evidence="2">Belongs to the COG2 family.</text>
</comment>
<evidence type="ECO:0000256" key="4">
    <source>
        <dbReference type="ARBA" id="ARBA00022448"/>
    </source>
</evidence>
<dbReference type="SMR" id="A0A7M7G5M4"/>
<dbReference type="AlphaFoldDB" id="A0A7M7G5M4"/>
<keyword evidence="7" id="KW-0472">Membrane</keyword>
<evidence type="ECO:0000313" key="11">
    <source>
        <dbReference type="EnsemblMetazoa" id="XP_001604062"/>
    </source>
</evidence>
<dbReference type="GO" id="GO:0015031">
    <property type="term" value="P:protein transport"/>
    <property type="evidence" value="ECO:0007669"/>
    <property type="project" value="UniProtKB-KW"/>
</dbReference>